<evidence type="ECO:0000313" key="4">
    <source>
        <dbReference type="Proteomes" id="UP001201163"/>
    </source>
</evidence>
<keyword evidence="4" id="KW-1185">Reference proteome</keyword>
<evidence type="ECO:0000313" key="3">
    <source>
        <dbReference type="EMBL" id="KAH9000203.1"/>
    </source>
</evidence>
<dbReference type="Proteomes" id="UP001201163">
    <property type="component" value="Unassembled WGS sequence"/>
</dbReference>
<proteinExistence type="predicted"/>
<evidence type="ECO:0000259" key="2">
    <source>
        <dbReference type="Pfam" id="PF17109"/>
    </source>
</evidence>
<dbReference type="Pfam" id="PF17109">
    <property type="entry name" value="Goodbye"/>
    <property type="match status" value="1"/>
</dbReference>
<name>A0AAD4LQB8_9AGAM</name>
<feature type="domain" description="Fungal STAND N-terminal Goodbye" evidence="2">
    <location>
        <begin position="101"/>
        <end position="221"/>
    </location>
</feature>
<gene>
    <name evidence="3" type="ORF">EDB92DRAFT_1829873</name>
</gene>
<reference evidence="3" key="1">
    <citation type="submission" date="2022-01" db="EMBL/GenBank/DDBJ databases">
        <title>Comparative genomics reveals a dynamic genome evolution in the ectomycorrhizal milk-cap (Lactarius) mushrooms.</title>
        <authorList>
            <consortium name="DOE Joint Genome Institute"/>
            <person name="Lebreton A."/>
            <person name="Tang N."/>
            <person name="Kuo A."/>
            <person name="LaButti K."/>
            <person name="Drula E."/>
            <person name="Barry K."/>
            <person name="Clum A."/>
            <person name="Lipzen A."/>
            <person name="Mousain D."/>
            <person name="Ng V."/>
            <person name="Wang R."/>
            <person name="Wang X."/>
            <person name="Dai Y."/>
            <person name="Henrissat B."/>
            <person name="Grigoriev I.V."/>
            <person name="Guerin-Laguette A."/>
            <person name="Yu F."/>
            <person name="Martin F.M."/>
        </authorList>
    </citation>
    <scope>NUCLEOTIDE SEQUENCE</scope>
    <source>
        <strain evidence="3">QP</strain>
    </source>
</reference>
<protein>
    <recommendedName>
        <fullName evidence="2">Fungal STAND N-terminal Goodbye domain-containing protein</fullName>
    </recommendedName>
</protein>
<organism evidence="3 4">
    <name type="scientific">Lactarius akahatsu</name>
    <dbReference type="NCBI Taxonomy" id="416441"/>
    <lineage>
        <taxon>Eukaryota</taxon>
        <taxon>Fungi</taxon>
        <taxon>Dikarya</taxon>
        <taxon>Basidiomycota</taxon>
        <taxon>Agaricomycotina</taxon>
        <taxon>Agaricomycetes</taxon>
        <taxon>Russulales</taxon>
        <taxon>Russulaceae</taxon>
        <taxon>Lactarius</taxon>
    </lineage>
</organism>
<evidence type="ECO:0000256" key="1">
    <source>
        <dbReference type="SAM" id="Coils"/>
    </source>
</evidence>
<dbReference type="AlphaFoldDB" id="A0AAD4LQB8"/>
<dbReference type="EMBL" id="JAKELL010000002">
    <property type="protein sequence ID" value="KAH9000203.1"/>
    <property type="molecule type" value="Genomic_DNA"/>
</dbReference>
<keyword evidence="1" id="KW-0175">Coiled coil</keyword>
<dbReference type="InterPro" id="IPR031350">
    <property type="entry name" value="Goodbye_dom"/>
</dbReference>
<feature type="coiled-coil region" evidence="1">
    <location>
        <begin position="263"/>
        <end position="290"/>
    </location>
</feature>
<accession>A0AAD4LQB8</accession>
<sequence length="298" mass="33157">MPTEWQDGEIDGTTWHELLRSFIGVKTLYLCGALSRELSRALEVDEIGLDPGMLPGLQELASGFGKLYVDSQFVSFIHAREAAGLPVHSSSTASFTIFYVALEEYENMTNTGLRTHPLAVKLLLCNSPSDVLAVLDRANEFDRSRTHNGSISKWLKPTVNVLYAFSETLGGGAGLLFSPTEVIFTSFGVLLLAAKDVYARQDAVADVFKCIESCFRRLEVYTEVPPTAAMTDIIAKIAVEVLNIFAIATKEVKQGRVERFLEKLVWREDMEDALKRLDRLTQEEARMAAVQILRLTQC</sequence>
<comment type="caution">
    <text evidence="3">The sequence shown here is derived from an EMBL/GenBank/DDBJ whole genome shotgun (WGS) entry which is preliminary data.</text>
</comment>